<protein>
    <recommendedName>
        <fullName evidence="1">TIR domain-containing protein</fullName>
    </recommendedName>
</protein>
<dbReference type="InterPro" id="IPR035897">
    <property type="entry name" value="Toll_tir_struct_dom_sf"/>
</dbReference>
<sequence length="405" mass="46569">MNKAYGEEQLRKLLMNPELSSGLYLLDTDLTDEDIEAYIRRNSSFQYVSGKLIPASKGNVFELLIVGLSHQCQDDSGVNFLRQQLMTADDCRRDVIIYSLTIQTLKHFSVGRKTVVHVLGKKDLSCIESEDLDIFDAALTYIDDTIVVISTRKNALILKDSPIVNKSLKKIEDIFMTSKLKKVYISYKHDENCSKALEAIKNGLKKNNIEYSIDVQDIKYRDDIVEYEKKIGTADRVIIFIIASYLKSIDCMFEMTEIFKKSDVKERVFPIVDITPISRNREGLEEIKDYWKEQRVKAFAQMQTEAGISDYIINELYKINAIIKTLDEFWNYIVHVNTGVFEKLLENDAALLMEEILKTIPDKTVELDERFIPTDETQPTMIRKTIQNGEKAVYVESNTGSININ</sequence>
<organism evidence="2 3">
    <name type="scientific">Tannerella sp. oral taxon BU063 isolate Cell 8/11</name>
    <dbReference type="NCBI Taxonomy" id="1411915"/>
    <lineage>
        <taxon>Bacteria</taxon>
        <taxon>Pseudomonadati</taxon>
        <taxon>Bacteroidota</taxon>
        <taxon>Bacteroidia</taxon>
        <taxon>Bacteroidales</taxon>
        <taxon>Tannerellaceae</taxon>
        <taxon>Tannerella</taxon>
    </lineage>
</organism>
<dbReference type="InterPro" id="IPR000157">
    <property type="entry name" value="TIR_dom"/>
</dbReference>
<dbReference type="GO" id="GO:0007165">
    <property type="term" value="P:signal transduction"/>
    <property type="evidence" value="ECO:0007669"/>
    <property type="project" value="InterPro"/>
</dbReference>
<dbReference type="Pfam" id="PF13676">
    <property type="entry name" value="TIR_2"/>
    <property type="match status" value="1"/>
</dbReference>
<dbReference type="Gene3D" id="3.40.50.10140">
    <property type="entry name" value="Toll/interleukin-1 receptor homology (TIR) domain"/>
    <property type="match status" value="1"/>
</dbReference>
<comment type="caution">
    <text evidence="2">The sequence shown here is derived from an EMBL/GenBank/DDBJ whole genome shotgun (WGS) entry which is preliminary data.</text>
</comment>
<accession>W2CXP6</accession>
<feature type="domain" description="TIR" evidence="1">
    <location>
        <begin position="183"/>
        <end position="272"/>
    </location>
</feature>
<dbReference type="PATRIC" id="fig|1411915.3.peg.1337"/>
<gene>
    <name evidence="2" type="ORF">T235_12455</name>
</gene>
<evidence type="ECO:0000259" key="1">
    <source>
        <dbReference type="Pfam" id="PF13676"/>
    </source>
</evidence>
<evidence type="ECO:0000313" key="3">
    <source>
        <dbReference type="Proteomes" id="UP000034980"/>
    </source>
</evidence>
<dbReference type="AlphaFoldDB" id="W2CXP6"/>
<dbReference type="EMBL" id="AYYF01001433">
    <property type="protein sequence ID" value="ETK11989.1"/>
    <property type="molecule type" value="Genomic_DNA"/>
</dbReference>
<dbReference type="SUPFAM" id="SSF52200">
    <property type="entry name" value="Toll/Interleukin receptor TIR domain"/>
    <property type="match status" value="1"/>
</dbReference>
<evidence type="ECO:0000313" key="2">
    <source>
        <dbReference type="EMBL" id="ETK11989.1"/>
    </source>
</evidence>
<proteinExistence type="predicted"/>
<name>W2CXP6_9BACT</name>
<dbReference type="Proteomes" id="UP000034980">
    <property type="component" value="Unassembled WGS sequence"/>
</dbReference>
<reference evidence="2 3" key="1">
    <citation type="submission" date="2013-11" db="EMBL/GenBank/DDBJ databases">
        <title>Single cell genomics of uncultured Tannerella BU063 (oral taxon 286).</title>
        <authorList>
            <person name="Beall C.J."/>
            <person name="Campbell A.G."/>
            <person name="Griffen A.L."/>
            <person name="Podar M."/>
            <person name="Leys E.J."/>
        </authorList>
    </citation>
    <scope>NUCLEOTIDE SEQUENCE [LARGE SCALE GENOMIC DNA]</scope>
    <source>
        <strain evidence="2">Cell 8/11</strain>
    </source>
</reference>